<evidence type="ECO:0000256" key="4">
    <source>
        <dbReference type="ARBA" id="ARBA00022801"/>
    </source>
</evidence>
<dbReference type="InterPro" id="IPR051536">
    <property type="entry name" value="UDG_Type-4/5"/>
</dbReference>
<dbReference type="GO" id="GO:0006281">
    <property type="term" value="P:DNA repair"/>
    <property type="evidence" value="ECO:0007669"/>
    <property type="project" value="UniProtKB-KW"/>
</dbReference>
<evidence type="ECO:0000256" key="2">
    <source>
        <dbReference type="ARBA" id="ARBA00022723"/>
    </source>
</evidence>
<evidence type="ECO:0000256" key="7">
    <source>
        <dbReference type="ARBA" id="ARBA00023204"/>
    </source>
</evidence>
<sequence length="271" mass="29712">METELGYYEAKALLEWQIELGADEAIEDSPIDRYEIPATLAPPAALVKKTAKPAPIIHTEVSAEDLLEEARRRAVAAAQGASTLAELASATEAFEGCDLKKGARGFCFSDGNPQARIMVIGEVPSVDEDRNNTPFYGAIGQLLDRMFAAIGHVRGTPDPEAALYLTTVLPWPTPQDREPTMNELTLMRPFLARHIELANPDVVVLMGNSSCLALLGKGNINRQRGQWTTAQERPALPMLHPSKLLRSPESKREAWADLLALQARLRELSHV</sequence>
<evidence type="ECO:0000256" key="6">
    <source>
        <dbReference type="ARBA" id="ARBA00023014"/>
    </source>
</evidence>
<dbReference type="RefSeq" id="WP_039001997.1">
    <property type="nucleotide sequence ID" value="NZ_CP014327.1"/>
</dbReference>
<keyword evidence="2" id="KW-0479">Metal-binding</keyword>
<organism evidence="9 10">
    <name type="scientific">Falsihalocynthiibacter arcticus</name>
    <dbReference type="NCBI Taxonomy" id="1579316"/>
    <lineage>
        <taxon>Bacteria</taxon>
        <taxon>Pseudomonadati</taxon>
        <taxon>Pseudomonadota</taxon>
        <taxon>Alphaproteobacteria</taxon>
        <taxon>Rhodobacterales</taxon>
        <taxon>Roseobacteraceae</taxon>
        <taxon>Falsihalocynthiibacter</taxon>
    </lineage>
</organism>
<dbReference type="STRING" id="1579316.RC74_08020"/>
<dbReference type="GO" id="GO:0097506">
    <property type="term" value="F:deaminated base DNA N-glycosylase activity"/>
    <property type="evidence" value="ECO:0007669"/>
    <property type="project" value="UniProtKB-ARBA"/>
</dbReference>
<evidence type="ECO:0000259" key="8">
    <source>
        <dbReference type="SMART" id="SM00986"/>
    </source>
</evidence>
<evidence type="ECO:0000256" key="5">
    <source>
        <dbReference type="ARBA" id="ARBA00023004"/>
    </source>
</evidence>
<keyword evidence="4" id="KW-0378">Hydrolase</keyword>
<dbReference type="CDD" id="cd10030">
    <property type="entry name" value="UDG-F4_TTUDGA_SPO1dp_like"/>
    <property type="match status" value="1"/>
</dbReference>
<keyword evidence="3" id="KW-0227">DNA damage</keyword>
<dbReference type="InterPro" id="IPR036895">
    <property type="entry name" value="Uracil-DNA_glycosylase-like_sf"/>
</dbReference>
<keyword evidence="10" id="KW-1185">Reference proteome</keyword>
<dbReference type="EMBL" id="CP014327">
    <property type="protein sequence ID" value="AML53584.1"/>
    <property type="molecule type" value="Genomic_DNA"/>
</dbReference>
<dbReference type="Proteomes" id="UP000070371">
    <property type="component" value="Chromosome"/>
</dbReference>
<dbReference type="InterPro" id="IPR005122">
    <property type="entry name" value="Uracil-DNA_glycosylase-like"/>
</dbReference>
<keyword evidence="6" id="KW-0411">Iron-sulfur</keyword>
<dbReference type="Pfam" id="PF03167">
    <property type="entry name" value="UDG"/>
    <property type="match status" value="1"/>
</dbReference>
<evidence type="ECO:0000313" key="9">
    <source>
        <dbReference type="EMBL" id="AML53584.1"/>
    </source>
</evidence>
<keyword evidence="5" id="KW-0408">Iron</keyword>
<evidence type="ECO:0000256" key="3">
    <source>
        <dbReference type="ARBA" id="ARBA00022763"/>
    </source>
</evidence>
<dbReference type="GO" id="GO:0051539">
    <property type="term" value="F:4 iron, 4 sulfur cluster binding"/>
    <property type="evidence" value="ECO:0007669"/>
    <property type="project" value="UniProtKB-KW"/>
</dbReference>
<dbReference type="SMART" id="SM00986">
    <property type="entry name" value="UDG"/>
    <property type="match status" value="1"/>
</dbReference>
<evidence type="ECO:0000313" key="10">
    <source>
        <dbReference type="Proteomes" id="UP000070371"/>
    </source>
</evidence>
<dbReference type="Gene3D" id="3.40.470.10">
    <property type="entry name" value="Uracil-DNA glycosylase-like domain"/>
    <property type="match status" value="1"/>
</dbReference>
<gene>
    <name evidence="9" type="ORF">RC74_08020</name>
</gene>
<dbReference type="AlphaFoldDB" id="A0A126V5H7"/>
<keyword evidence="1" id="KW-0004">4Fe-4S</keyword>
<name>A0A126V5H7_9RHOB</name>
<keyword evidence="7" id="KW-0234">DNA repair</keyword>
<dbReference type="SUPFAM" id="SSF52141">
    <property type="entry name" value="Uracil-DNA glycosylase-like"/>
    <property type="match status" value="1"/>
</dbReference>
<dbReference type="OrthoDB" id="5290748at2"/>
<feature type="domain" description="Uracil-DNA glycosylase-like" evidence="8">
    <location>
        <begin position="108"/>
        <end position="259"/>
    </location>
</feature>
<dbReference type="PANTHER" id="PTHR33693:SF1">
    <property type="entry name" value="TYPE-4 URACIL-DNA GLYCOSYLASE"/>
    <property type="match status" value="1"/>
</dbReference>
<evidence type="ECO:0000256" key="1">
    <source>
        <dbReference type="ARBA" id="ARBA00022485"/>
    </source>
</evidence>
<protein>
    <submittedName>
        <fullName evidence="9">Uracil-DNA glycosylase</fullName>
    </submittedName>
</protein>
<dbReference type="GO" id="GO:0046872">
    <property type="term" value="F:metal ion binding"/>
    <property type="evidence" value="ECO:0007669"/>
    <property type="project" value="UniProtKB-KW"/>
</dbReference>
<dbReference type="PANTHER" id="PTHR33693">
    <property type="entry name" value="TYPE-5 URACIL-DNA GLYCOSYLASE"/>
    <property type="match status" value="1"/>
</dbReference>
<reference evidence="9 10" key="1">
    <citation type="submission" date="2016-02" db="EMBL/GenBank/DDBJ databases">
        <title>Complete genome sequence of Halocynthiibacter arcticus PAMC 20958t from arctic marine sediment.</title>
        <authorList>
            <person name="Lee Y.M."/>
            <person name="Baek K."/>
            <person name="Lee H.K."/>
            <person name="Shin S.C."/>
        </authorList>
    </citation>
    <scope>NUCLEOTIDE SEQUENCE [LARGE SCALE GENOMIC DNA]</scope>
    <source>
        <strain evidence="9">PAMC 20958</strain>
    </source>
</reference>
<dbReference type="SMART" id="SM00987">
    <property type="entry name" value="UreE_C"/>
    <property type="match status" value="1"/>
</dbReference>
<dbReference type="KEGG" id="hat:RC74_08020"/>
<accession>A0A126V5H7</accession>
<proteinExistence type="predicted"/>